<reference evidence="1 2" key="1">
    <citation type="submission" date="2019-05" db="EMBL/GenBank/DDBJ databases">
        <title>Whole genome sequence analysis of Cupriavidus campinensis S14E4C strain.</title>
        <authorList>
            <person name="Abbaszade G."/>
            <person name="Szabo A."/>
            <person name="Toumi M."/>
            <person name="Toth E."/>
        </authorList>
    </citation>
    <scope>NUCLEOTIDE SEQUENCE [LARGE SCALE GENOMIC DNA]</scope>
    <source>
        <strain evidence="1 2">S14E4C</strain>
    </source>
</reference>
<gene>
    <name evidence="1" type="ORF">FGG12_24875</name>
</gene>
<comment type="caution">
    <text evidence="1">The sequence shown here is derived from an EMBL/GenBank/DDBJ whole genome shotgun (WGS) entry which is preliminary data.</text>
</comment>
<dbReference type="EMBL" id="VCIZ01000019">
    <property type="protein sequence ID" value="TSP09979.1"/>
    <property type="molecule type" value="Genomic_DNA"/>
</dbReference>
<keyword evidence="2" id="KW-1185">Reference proteome</keyword>
<name>A0ABY3EGL8_9BURK</name>
<sequence>MGDLQTRPDHRLARVARVCANSETTFVFGRYQTGEYGYKSELVDSEVNAVSHVRKVSEAEMIPFFYSLSAPKQGTWAVLILQKFKNLGIHDFIVPKLIQDFEAQHKNCRLHVQRLVPGTLANTILEGALVKSMRFVSYKLPAGVEDAFGKAGMKESVHEVEFVVRAARGGLLPKIDGLADVLLGKRNVAQIMTLPNLPYDTIKLELDVNGRRRTMDVGKPFKLSPNIDITEEVETAEDGHPVWDDVSAVAREFSGELLSAQGVKVVIADDVALDVSAEQMPDLIVTPENKFEQPIGGAVENLLRQVNGAAGGA</sequence>
<evidence type="ECO:0000313" key="1">
    <source>
        <dbReference type="EMBL" id="TSP09979.1"/>
    </source>
</evidence>
<protein>
    <submittedName>
        <fullName evidence="1">Uncharacterized protein</fullName>
    </submittedName>
</protein>
<evidence type="ECO:0000313" key="2">
    <source>
        <dbReference type="Proteomes" id="UP000318943"/>
    </source>
</evidence>
<accession>A0ABY3EGL8</accession>
<dbReference type="Proteomes" id="UP000318943">
    <property type="component" value="Unassembled WGS sequence"/>
</dbReference>
<organism evidence="1 2">
    <name type="scientific">Cupriavidus campinensis</name>
    <dbReference type="NCBI Taxonomy" id="151783"/>
    <lineage>
        <taxon>Bacteria</taxon>
        <taxon>Pseudomonadati</taxon>
        <taxon>Pseudomonadota</taxon>
        <taxon>Betaproteobacteria</taxon>
        <taxon>Burkholderiales</taxon>
        <taxon>Burkholderiaceae</taxon>
        <taxon>Cupriavidus</taxon>
    </lineage>
</organism>
<proteinExistence type="predicted"/>
<dbReference type="RefSeq" id="WP_144202041.1">
    <property type="nucleotide sequence ID" value="NZ_VCIZ01000019.1"/>
</dbReference>